<dbReference type="SMART" id="SM00382">
    <property type="entry name" value="AAA"/>
    <property type="match status" value="1"/>
</dbReference>
<dbReference type="InterPro" id="IPR051396">
    <property type="entry name" value="Bact_Antivir_Def_Nuclease"/>
</dbReference>
<reference evidence="3" key="1">
    <citation type="submission" date="2017-02" db="EMBL/GenBank/DDBJ databases">
        <authorList>
            <person name="Varghese N."/>
            <person name="Submissions S."/>
        </authorList>
    </citation>
    <scope>NUCLEOTIDE SEQUENCE [LARGE SCALE GENOMIC DNA]</scope>
    <source>
        <strain evidence="3">9H-4</strain>
    </source>
</reference>
<proteinExistence type="predicted"/>
<dbReference type="EMBL" id="LT796768">
    <property type="protein sequence ID" value="SKB04143.1"/>
    <property type="molecule type" value="Genomic_DNA"/>
</dbReference>
<dbReference type="Pfam" id="PF13514">
    <property type="entry name" value="AAA_27"/>
    <property type="match status" value="1"/>
</dbReference>
<dbReference type="PANTHER" id="PTHR43581">
    <property type="entry name" value="ATP/GTP PHOSPHATASE"/>
    <property type="match status" value="1"/>
</dbReference>
<dbReference type="Pfam" id="PF13304">
    <property type="entry name" value="AAA_21"/>
    <property type="match status" value="1"/>
</dbReference>
<sequence length="676" mass="73495">MDLVVFSVEGYRRFVEKTSIKLYGRMIAVVGPNEAGKSSLLRALAHLNHSEPFERNEAPRRRNRQPRLSWQLQLSAEDKASFSSVPNSQQVEKVTITKSADGSKEWTFHPTTPWRDRAPREAPALGLLTMRASPHFSQDAEALGYPADLPEMVAEALNEDADTLATEGMGQLRDLAAMLSAVPDVERGGDDLDPEGEPIDELVTYLSGAASLLSTLESLIELESRPSPSVLVREALEPRIPRIQFFDQQDRDLRTFYELVDDADSPPAALQHLASLAGLDLRRVRDDALAGEIGIADVTTAERKANARLLEVFDESWNQEGVAVQVALRGTGLHIQATTPGDEGVSSIEERSEGMRWFAALLAYAHNWEGRPILLADEIETHLHYDAQADLVSVLSEQAFTSKVIFTTHSFGCLPNDLGNGVRSVQPIDASTSMLRNDFWNDGAGFTPLLSAMGAAAVSFTPSRKAIVGEGPGEAILLPTLLRQVTSHDELSFQVVPGIAIVAAAGVADLEAQAGRLAFVVDGDPGGLANRQKLLEGGIPEDRIVVLGDPSDGMALELEDLIDPGIYARAVDDELRFWNAQLHEAFTESDLSSNLVTKSVASWCAARGLTPPDKAAVAQRVVDISHEPQPSSATPWRRVYSETYRERIESLLASFEGLLAIPDALRAGRRADGPAR</sequence>
<dbReference type="Proteomes" id="UP000191040">
    <property type="component" value="Chromosome I"/>
</dbReference>
<accession>A0A1T4YR46</accession>
<name>A0A1T4YR46_9ACTN</name>
<dbReference type="RefSeq" id="WP_153302847.1">
    <property type="nucleotide sequence ID" value="NZ_LT796768.1"/>
</dbReference>
<evidence type="ECO:0000313" key="3">
    <source>
        <dbReference type="Proteomes" id="UP000191040"/>
    </source>
</evidence>
<dbReference type="InterPro" id="IPR027417">
    <property type="entry name" value="P-loop_NTPase"/>
</dbReference>
<evidence type="ECO:0000259" key="1">
    <source>
        <dbReference type="SMART" id="SM00382"/>
    </source>
</evidence>
<organism evidence="2 3">
    <name type="scientific">Aeromicrobium choanae</name>
    <dbReference type="NCBI Taxonomy" id="1736691"/>
    <lineage>
        <taxon>Bacteria</taxon>
        <taxon>Bacillati</taxon>
        <taxon>Actinomycetota</taxon>
        <taxon>Actinomycetes</taxon>
        <taxon>Propionibacteriales</taxon>
        <taxon>Nocardioidaceae</taxon>
        <taxon>Aeromicrobium</taxon>
    </lineage>
</organism>
<feature type="domain" description="AAA+ ATPase" evidence="1">
    <location>
        <begin position="23"/>
        <end position="445"/>
    </location>
</feature>
<dbReference type="GO" id="GO:0016887">
    <property type="term" value="F:ATP hydrolysis activity"/>
    <property type="evidence" value="ECO:0007669"/>
    <property type="project" value="InterPro"/>
</dbReference>
<protein>
    <submittedName>
        <fullName evidence="2">AAA domain-containing protein</fullName>
    </submittedName>
</protein>
<keyword evidence="3" id="KW-1185">Reference proteome</keyword>
<dbReference type="AlphaFoldDB" id="A0A1T4YR46"/>
<evidence type="ECO:0000313" key="2">
    <source>
        <dbReference type="EMBL" id="SKB04143.1"/>
    </source>
</evidence>
<gene>
    <name evidence="2" type="ORF">SAMN06295964_0485</name>
</gene>
<dbReference type="InterPro" id="IPR003593">
    <property type="entry name" value="AAA+_ATPase"/>
</dbReference>
<dbReference type="PANTHER" id="PTHR43581:SF3">
    <property type="entry name" value="AAA+ ATPASE DOMAIN-CONTAINING PROTEIN"/>
    <property type="match status" value="1"/>
</dbReference>
<dbReference type="InterPro" id="IPR038734">
    <property type="entry name" value="YhaN_AAA"/>
</dbReference>
<dbReference type="Gene3D" id="3.40.50.300">
    <property type="entry name" value="P-loop containing nucleotide triphosphate hydrolases"/>
    <property type="match status" value="2"/>
</dbReference>
<dbReference type="STRING" id="1736691.SAMN06295964_0485"/>
<dbReference type="OrthoDB" id="3237462at2"/>
<dbReference type="InterPro" id="IPR003959">
    <property type="entry name" value="ATPase_AAA_core"/>
</dbReference>
<dbReference type="SUPFAM" id="SSF52540">
    <property type="entry name" value="P-loop containing nucleoside triphosphate hydrolases"/>
    <property type="match status" value="1"/>
</dbReference>
<dbReference type="GO" id="GO:0005524">
    <property type="term" value="F:ATP binding"/>
    <property type="evidence" value="ECO:0007669"/>
    <property type="project" value="InterPro"/>
</dbReference>